<gene>
    <name evidence="4" type="ORF">ACFFRN_21770</name>
</gene>
<dbReference type="InterPro" id="IPR058747">
    <property type="entry name" value="PglY_C"/>
</dbReference>
<dbReference type="InterPro" id="IPR058748">
    <property type="entry name" value="PglY_5th"/>
</dbReference>
<feature type="domain" description="ATPase PglY 5th" evidence="2">
    <location>
        <begin position="842"/>
        <end position="938"/>
    </location>
</feature>
<evidence type="ECO:0000313" key="5">
    <source>
        <dbReference type="Proteomes" id="UP001589646"/>
    </source>
</evidence>
<dbReference type="Pfam" id="PF26381">
    <property type="entry name" value="BREX_PglY_5th"/>
    <property type="match status" value="1"/>
</dbReference>
<dbReference type="RefSeq" id="WP_346128671.1">
    <property type="nucleotide sequence ID" value="NZ_BAAAXC010000015.1"/>
</dbReference>
<feature type="domain" description="ATPase PglY C-terminal" evidence="3">
    <location>
        <begin position="982"/>
        <end position="1157"/>
    </location>
</feature>
<dbReference type="EMBL" id="JBHMCE010000006">
    <property type="protein sequence ID" value="MFB9529244.1"/>
    <property type="molecule type" value="Genomic_DNA"/>
</dbReference>
<reference evidence="4 5" key="1">
    <citation type="submission" date="2024-09" db="EMBL/GenBank/DDBJ databases">
        <authorList>
            <person name="Sun Q."/>
            <person name="Mori K."/>
        </authorList>
    </citation>
    <scope>NUCLEOTIDE SEQUENCE [LARGE SCALE GENOMIC DNA]</scope>
    <source>
        <strain evidence="4 5">JCM 3323</strain>
    </source>
</reference>
<evidence type="ECO:0000313" key="4">
    <source>
        <dbReference type="EMBL" id="MFB9529244.1"/>
    </source>
</evidence>
<accession>A0ABV5Q1Y8</accession>
<evidence type="ECO:0000259" key="3">
    <source>
        <dbReference type="Pfam" id="PF26382"/>
    </source>
</evidence>
<dbReference type="Pfam" id="PF26382">
    <property type="entry name" value="BREX_PglY_6th"/>
    <property type="match status" value="1"/>
</dbReference>
<comment type="caution">
    <text evidence="4">The sequence shown here is derived from an EMBL/GenBank/DDBJ whole genome shotgun (WGS) entry which is preliminary data.</text>
</comment>
<evidence type="ECO:0000259" key="2">
    <source>
        <dbReference type="Pfam" id="PF26381"/>
    </source>
</evidence>
<organism evidence="4 5">
    <name type="scientific">Nonomuraea roseola</name>
    <dbReference type="NCBI Taxonomy" id="46179"/>
    <lineage>
        <taxon>Bacteria</taxon>
        <taxon>Bacillati</taxon>
        <taxon>Actinomycetota</taxon>
        <taxon>Actinomycetes</taxon>
        <taxon>Streptosporangiales</taxon>
        <taxon>Streptosporangiaceae</taxon>
        <taxon>Nonomuraea</taxon>
    </lineage>
</organism>
<feature type="region of interest" description="Disordered" evidence="1">
    <location>
        <begin position="1152"/>
        <end position="1187"/>
    </location>
</feature>
<keyword evidence="5" id="KW-1185">Reference proteome</keyword>
<evidence type="ECO:0000256" key="1">
    <source>
        <dbReference type="SAM" id="MobiDB-lite"/>
    </source>
</evidence>
<dbReference type="Proteomes" id="UP001589646">
    <property type="component" value="Unassembled WGS sequence"/>
</dbReference>
<protein>
    <submittedName>
        <fullName evidence="4">Phage resistance protein</fullName>
    </submittedName>
</protein>
<name>A0ABV5Q1Y8_9ACTN</name>
<sequence length="1214" mass="133710">MTKLLSDLIEIPERVTSGDYVLTISDGVDERFKDVTIRDYVVTEQLAASFDKALGLIQEAVERRRSHAAYLDGSFGSGKSHFMAVLHAILKGDPAARGKKGLADIVGKHDSWLAGRKFLLVPYHVVESRSLEAAVLGGYVAHVLKAHPDKPLPAVFVDDELIADAAQMRADEGDETFIARISRGGSQWQKSWDSNLLDAAFAAPPSDAERRRLIGDLLMGPFKRYARAVRADAESYISLDEGLSVISKHAKSVLGYDAVVLLLDELVLWLSGLVSDTKHMTLEAQKISKLVESAENERPAPIVSFIPRQRDLKDLVGRDLAGGQAGSLFDTLNYWAERFNVIKLEDRNLPEIVKHRMLRAKPGASAELDAAFAQTTAVRSHVWETLLDAQGGVGDRESFRATYPFSPAFLHAMVDLSGALQRQRSALRLMQQLLVAYHDVLTVGQLMPLGAIYDVLTDGKDEPFSDKLKGEFAQAQRFYKVKLRPYLLKKHELTEDQARALSTRHAFRSDDLIAKTLLLAALVPGVPALRTLTSSRLAALNHGAVVTSLAGREPRAVAETLRKLANEFGEIRVSEAEDPTVEVALIGVDTKAILAQVVDKADESAKRTTIKELLWSELGVVDKGQFVPTTTVIWRGTQRTVELAFANVRDRDKVAAAEFSPTDPEAIRFVIDYPFDSGTHSPAEDYRRVRELQAELDRPPTLVWMPHFLSADRIRDLEDLIKISFLLERDLLTDYTPTLSLEDRHHARTQLDNRRAALRSNLIGTIKAAYGIDSDRERDADLGARAEEHILCLDSQLQAKPRVGQGFPEALRYLSLLLLDHRYPKHPDFDIQGRRKEISRSELLTVLQTVELAAQDKVGRLEISGTDVAVLKRIANPLKIGVMHEAAFVLGDEWKQLIDRKAGTAASEVAVSDIRRWIQDEQPGLPPLVTDLLISCYAIQADRAWVRSGQPQRNAPDLGKITGDLVLRRQELPSQTDWALACERTRDIFEVAVPPVLSARAVQALSADLRVRASEWLPAIEGHVAELKRHAATLGLGGSARLTTAQVAASMLNRLTVGDPTAAIQALAGAKLPEEAAIYRACLRSAQALTTALANVRWRLIDQLPILAAGEGEKAEPARAILDQVRIAAGHNEHEVQLAGALARAEQDAIDLLTEPSPPSPGPSGGSEKLKPKPPGTTRHTVRGKEARAVTEELQKAMADNPNAEFEITWRIVR</sequence>
<proteinExistence type="predicted"/>